<keyword evidence="3" id="KW-1185">Reference proteome</keyword>
<protein>
    <submittedName>
        <fullName evidence="2">Uncharacterized protein</fullName>
    </submittedName>
</protein>
<dbReference type="Proteomes" id="UP000815677">
    <property type="component" value="Unassembled WGS sequence"/>
</dbReference>
<organism evidence="2 3">
    <name type="scientific">Mycena chlorophos</name>
    <name type="common">Agaric fungus</name>
    <name type="synonym">Agaricus chlorophos</name>
    <dbReference type="NCBI Taxonomy" id="658473"/>
    <lineage>
        <taxon>Eukaryota</taxon>
        <taxon>Fungi</taxon>
        <taxon>Dikarya</taxon>
        <taxon>Basidiomycota</taxon>
        <taxon>Agaricomycotina</taxon>
        <taxon>Agaricomycetes</taxon>
        <taxon>Agaricomycetidae</taxon>
        <taxon>Agaricales</taxon>
        <taxon>Marasmiineae</taxon>
        <taxon>Mycenaceae</taxon>
        <taxon>Mycena</taxon>
    </lineage>
</organism>
<evidence type="ECO:0000256" key="1">
    <source>
        <dbReference type="SAM" id="MobiDB-lite"/>
    </source>
</evidence>
<gene>
    <name evidence="2" type="ORF">MCHLO_09114</name>
</gene>
<accession>A0ABQ0LLM8</accession>
<reference evidence="2" key="1">
    <citation type="submission" date="2014-09" db="EMBL/GenBank/DDBJ databases">
        <title>Genome sequence of the luminous mushroom Mycena chlorophos for searching fungal bioluminescence genes.</title>
        <authorList>
            <person name="Tanaka Y."/>
            <person name="Kasuga D."/>
            <person name="Oba Y."/>
            <person name="Hase S."/>
            <person name="Sato K."/>
            <person name="Oba Y."/>
            <person name="Sakakibara Y."/>
        </authorList>
    </citation>
    <scope>NUCLEOTIDE SEQUENCE</scope>
</reference>
<name>A0ABQ0LLM8_MYCCL</name>
<proteinExistence type="predicted"/>
<feature type="region of interest" description="Disordered" evidence="1">
    <location>
        <begin position="1"/>
        <end position="53"/>
    </location>
</feature>
<evidence type="ECO:0000313" key="3">
    <source>
        <dbReference type="Proteomes" id="UP000815677"/>
    </source>
</evidence>
<dbReference type="EMBL" id="DF847509">
    <property type="protein sequence ID" value="GAT52026.1"/>
    <property type="molecule type" value="Genomic_DNA"/>
</dbReference>
<sequence length="100" mass="10787">MPGTQTKNPKLVLPRCLSRGSPGGPTPLSASETPFNFAPPEPPAKEPYDTRNAIPRLSQWQRIVNPRPSLVSQLDDRDPLSASEATLDAETRDALAKTPG</sequence>
<evidence type="ECO:0000313" key="2">
    <source>
        <dbReference type="EMBL" id="GAT52026.1"/>
    </source>
</evidence>
<feature type="region of interest" description="Disordered" evidence="1">
    <location>
        <begin position="67"/>
        <end position="100"/>
    </location>
</feature>
<feature type="compositionally biased region" description="Basic and acidic residues" evidence="1">
    <location>
        <begin position="89"/>
        <end position="100"/>
    </location>
</feature>